<name>A0A098SCA2_9BACT</name>
<dbReference type="STRING" id="1524460.IX84_00090"/>
<accession>A0A098SCA2</accession>
<dbReference type="Proteomes" id="UP000029736">
    <property type="component" value="Unassembled WGS sequence"/>
</dbReference>
<dbReference type="EMBL" id="JPOS01000002">
    <property type="protein sequence ID" value="KGE89765.1"/>
    <property type="molecule type" value="Genomic_DNA"/>
</dbReference>
<gene>
    <name evidence="1" type="ORF">IX84_00090</name>
</gene>
<evidence type="ECO:0000313" key="2">
    <source>
        <dbReference type="Proteomes" id="UP000029736"/>
    </source>
</evidence>
<dbReference type="OrthoDB" id="5187906at2"/>
<protein>
    <recommendedName>
        <fullName evidence="3">DUF2116 family Zn-ribbon domain-containing protein</fullName>
    </recommendedName>
</protein>
<keyword evidence="2" id="KW-1185">Reference proteome</keyword>
<dbReference type="AlphaFoldDB" id="A0A098SCA2"/>
<proteinExistence type="predicted"/>
<sequence>MKTPPSTEKRTCKICGLPIKGRADKVFCSSTCKNAYHVGLRKATSEAVQQTDKILHRNRSILIEIMDGNTTQRKVNRSELDKKKFNYKYITGYSINSRGKTYHHVYDFSWMEFSNQEILIVKRGA</sequence>
<comment type="caution">
    <text evidence="1">The sequence shown here is derived from an EMBL/GenBank/DDBJ whole genome shotgun (WGS) entry which is preliminary data.</text>
</comment>
<reference evidence="1 2" key="1">
    <citation type="journal article" date="2014" name="Int. J. Syst. Evol. Microbiol.">
        <title>Phaeodactylibacter xiamenensis gen. nov., sp. nov., a member of the family Saprospiraceae isolated from the marine alga Phaeodactylum tricornutum.</title>
        <authorList>
            <person name="Chen Z.Jr."/>
            <person name="Lei X."/>
            <person name="Lai Q."/>
            <person name="Li Y."/>
            <person name="Zhang B."/>
            <person name="Zhang J."/>
            <person name="Zhang H."/>
            <person name="Yang L."/>
            <person name="Zheng W."/>
            <person name="Tian Y."/>
            <person name="Yu Z."/>
            <person name="Xu H.Jr."/>
            <person name="Zheng T."/>
        </authorList>
    </citation>
    <scope>NUCLEOTIDE SEQUENCE [LARGE SCALE GENOMIC DNA]</scope>
    <source>
        <strain evidence="1 2">KD52</strain>
    </source>
</reference>
<evidence type="ECO:0008006" key="3">
    <source>
        <dbReference type="Google" id="ProtNLM"/>
    </source>
</evidence>
<organism evidence="1 2">
    <name type="scientific">Phaeodactylibacter xiamenensis</name>
    <dbReference type="NCBI Taxonomy" id="1524460"/>
    <lineage>
        <taxon>Bacteria</taxon>
        <taxon>Pseudomonadati</taxon>
        <taxon>Bacteroidota</taxon>
        <taxon>Saprospiria</taxon>
        <taxon>Saprospirales</taxon>
        <taxon>Haliscomenobacteraceae</taxon>
        <taxon>Phaeodactylibacter</taxon>
    </lineage>
</organism>
<dbReference type="RefSeq" id="WP_044215509.1">
    <property type="nucleotide sequence ID" value="NZ_JBKAGJ010000014.1"/>
</dbReference>
<evidence type="ECO:0000313" key="1">
    <source>
        <dbReference type="EMBL" id="KGE89765.1"/>
    </source>
</evidence>